<accession>A0ACC1I4R6</accession>
<keyword evidence="2" id="KW-1185">Reference proteome</keyword>
<dbReference type="Proteomes" id="UP001150581">
    <property type="component" value="Unassembled WGS sequence"/>
</dbReference>
<dbReference type="EMBL" id="JANBPG010001904">
    <property type="protein sequence ID" value="KAJ1887806.1"/>
    <property type="molecule type" value="Genomic_DNA"/>
</dbReference>
<protein>
    <submittedName>
        <fullName evidence="1">Uncharacterized protein</fullName>
    </submittedName>
</protein>
<evidence type="ECO:0000313" key="1">
    <source>
        <dbReference type="EMBL" id="KAJ1887806.1"/>
    </source>
</evidence>
<evidence type="ECO:0000313" key="2">
    <source>
        <dbReference type="Proteomes" id="UP001150581"/>
    </source>
</evidence>
<name>A0ACC1I4R6_9FUNG</name>
<gene>
    <name evidence="1" type="ORF">LPJ66_008919</name>
</gene>
<sequence>MFMCPRRECTILLQKKFHWKLWDPATDPPTETVNRLQVYPGPIYAILEELKKRVDAHYQDKKLCLDMGRGWKELAEDRYTMLVKKL</sequence>
<reference evidence="1" key="1">
    <citation type="submission" date="2022-07" db="EMBL/GenBank/DDBJ databases">
        <title>Phylogenomic reconstructions and comparative analyses of Kickxellomycotina fungi.</title>
        <authorList>
            <person name="Reynolds N.K."/>
            <person name="Stajich J.E."/>
            <person name="Barry K."/>
            <person name="Grigoriev I.V."/>
            <person name="Crous P."/>
            <person name="Smith M.E."/>
        </authorList>
    </citation>
    <scope>NUCLEOTIDE SEQUENCE</scope>
    <source>
        <strain evidence="1">Benny 63K</strain>
    </source>
</reference>
<proteinExistence type="predicted"/>
<comment type="caution">
    <text evidence="1">The sequence shown here is derived from an EMBL/GenBank/DDBJ whole genome shotgun (WGS) entry which is preliminary data.</text>
</comment>
<organism evidence="1 2">
    <name type="scientific">Kickxella alabastrina</name>
    <dbReference type="NCBI Taxonomy" id="61397"/>
    <lineage>
        <taxon>Eukaryota</taxon>
        <taxon>Fungi</taxon>
        <taxon>Fungi incertae sedis</taxon>
        <taxon>Zoopagomycota</taxon>
        <taxon>Kickxellomycotina</taxon>
        <taxon>Kickxellomycetes</taxon>
        <taxon>Kickxellales</taxon>
        <taxon>Kickxellaceae</taxon>
        <taxon>Kickxella</taxon>
    </lineage>
</organism>